<evidence type="ECO:0008006" key="4">
    <source>
        <dbReference type="Google" id="ProtNLM"/>
    </source>
</evidence>
<keyword evidence="1" id="KW-0732">Signal</keyword>
<dbReference type="AlphaFoldDB" id="A0A7V7S4J2"/>
<gene>
    <name evidence="2" type="ORF">F8163_20110</name>
</gene>
<evidence type="ECO:0000256" key="1">
    <source>
        <dbReference type="SAM" id="SignalP"/>
    </source>
</evidence>
<dbReference type="RefSeq" id="WP_151627161.1">
    <property type="nucleotide sequence ID" value="NZ_WBPG01000026.1"/>
</dbReference>
<dbReference type="Proteomes" id="UP000470409">
    <property type="component" value="Unassembled WGS sequence"/>
</dbReference>
<feature type="signal peptide" evidence="1">
    <location>
        <begin position="1"/>
        <end position="22"/>
    </location>
</feature>
<proteinExistence type="predicted"/>
<organism evidence="2 3">
    <name type="scientific">Bacillus luti</name>
    <dbReference type="NCBI Taxonomy" id="2026191"/>
    <lineage>
        <taxon>Bacteria</taxon>
        <taxon>Bacillati</taxon>
        <taxon>Bacillota</taxon>
        <taxon>Bacilli</taxon>
        <taxon>Bacillales</taxon>
        <taxon>Bacillaceae</taxon>
        <taxon>Bacillus</taxon>
        <taxon>Bacillus cereus group</taxon>
    </lineage>
</organism>
<comment type="caution">
    <text evidence="2">The sequence shown here is derived from an EMBL/GenBank/DDBJ whole genome shotgun (WGS) entry which is preliminary data.</text>
</comment>
<dbReference type="PROSITE" id="PS51257">
    <property type="entry name" value="PROKAR_LIPOPROTEIN"/>
    <property type="match status" value="1"/>
</dbReference>
<evidence type="ECO:0000313" key="3">
    <source>
        <dbReference type="Proteomes" id="UP000470409"/>
    </source>
</evidence>
<reference evidence="2 3" key="1">
    <citation type="submission" date="2019-10" db="EMBL/GenBank/DDBJ databases">
        <title>Bacillus from the desert of Cuatro Cinegas, Coahuila.</title>
        <authorList>
            <person name="Olmedo-Alvarez G."/>
            <person name="Saldana S."/>
            <person name="Barcelo D."/>
        </authorList>
    </citation>
    <scope>NUCLEOTIDE SEQUENCE [LARGE SCALE GENOMIC DNA]</scope>
    <source>
        <strain evidence="2 3">CH155b_5T</strain>
    </source>
</reference>
<dbReference type="EMBL" id="WBPG01000026">
    <property type="protein sequence ID" value="KAB2441086.1"/>
    <property type="molecule type" value="Genomic_DNA"/>
</dbReference>
<protein>
    <recommendedName>
        <fullName evidence="4">Lipoprotein</fullName>
    </recommendedName>
</protein>
<evidence type="ECO:0000313" key="2">
    <source>
        <dbReference type="EMBL" id="KAB2441086.1"/>
    </source>
</evidence>
<sequence>MNKFIFSILLFGLISLSACVSIQDDYESYWVLEKSRYNEGGYGPSNLYEKAQKDSTMVHYSNGSISEGQRMVYLAFGKEYKNDKITVQEVKDEKGTSVIVLHIEKGKGKDENPVLYIGVPKLRNSIKIVDGEGKKIFEMKKDEGFTSQQ</sequence>
<feature type="chain" id="PRO_5039291003" description="Lipoprotein" evidence="1">
    <location>
        <begin position="23"/>
        <end position="149"/>
    </location>
</feature>
<accession>A0A7V7S4J2</accession>
<name>A0A7V7S4J2_9BACI</name>